<name>A0A9P6WYE8_RHIOR</name>
<reference evidence="1" key="1">
    <citation type="journal article" date="2020" name="Microb. Genom.">
        <title>Genetic diversity of clinical and environmental Mucorales isolates obtained from an investigation of mucormycosis cases among solid organ transplant recipients.</title>
        <authorList>
            <person name="Nguyen M.H."/>
            <person name="Kaul D."/>
            <person name="Muto C."/>
            <person name="Cheng S.J."/>
            <person name="Richter R.A."/>
            <person name="Bruno V.M."/>
            <person name="Liu G."/>
            <person name="Beyhan S."/>
            <person name="Sundermann A.J."/>
            <person name="Mounaud S."/>
            <person name="Pasculle A.W."/>
            <person name="Nierman W.C."/>
            <person name="Driscoll E."/>
            <person name="Cumbie R."/>
            <person name="Clancy C.J."/>
            <person name="Dupont C.L."/>
        </authorList>
    </citation>
    <scope>NUCLEOTIDE SEQUENCE</scope>
    <source>
        <strain evidence="1">GL11</strain>
    </source>
</reference>
<evidence type="ECO:0000313" key="1">
    <source>
        <dbReference type="EMBL" id="KAG1301411.1"/>
    </source>
</evidence>
<comment type="caution">
    <text evidence="1">The sequence shown here is derived from an EMBL/GenBank/DDBJ whole genome shotgun (WGS) entry which is preliminary data.</text>
</comment>
<gene>
    <name evidence="1" type="ORF">G6F64_011827</name>
</gene>
<evidence type="ECO:0000313" key="2">
    <source>
        <dbReference type="Proteomes" id="UP000716291"/>
    </source>
</evidence>
<keyword evidence="2" id="KW-1185">Reference proteome</keyword>
<accession>A0A9P6WYE8</accession>
<proteinExistence type="predicted"/>
<sequence length="318" mass="36926">MISSKVSEFMDSIKNLLSILIWWSDIILITEFEQESSANNQENLDELEPSIGIEWLKFIKKHQSVFHPFSPAANCIIRSGNGISRRPDLDRDLYEKHMESHDVEQYTLPTVLRDHLDPAIDANNLVEFKKEIRKILALILREEERAQNENECLAFLEDFSIKQYGSAVKETPVFVDEKSQYKSDGLVKISNLKDLEILLLESSGHFSNSDKCIADEYSFASVAKFSQVKVFFLHAAETKLHMWSMRYQPDGFFDLWRELCLEIKPLFEDRIIFLPQLIKFCWNTKCLLEQAVKNIIMSKMNIKQIVPSSDTILKIIPN</sequence>
<dbReference type="AlphaFoldDB" id="A0A9P6WYE8"/>
<dbReference type="Proteomes" id="UP000716291">
    <property type="component" value="Unassembled WGS sequence"/>
</dbReference>
<protein>
    <submittedName>
        <fullName evidence="1">Uncharacterized protein</fullName>
    </submittedName>
</protein>
<organism evidence="1 2">
    <name type="scientific">Rhizopus oryzae</name>
    <name type="common">Mucormycosis agent</name>
    <name type="synonym">Rhizopus arrhizus var. delemar</name>
    <dbReference type="NCBI Taxonomy" id="64495"/>
    <lineage>
        <taxon>Eukaryota</taxon>
        <taxon>Fungi</taxon>
        <taxon>Fungi incertae sedis</taxon>
        <taxon>Mucoromycota</taxon>
        <taxon>Mucoromycotina</taxon>
        <taxon>Mucoromycetes</taxon>
        <taxon>Mucorales</taxon>
        <taxon>Mucorineae</taxon>
        <taxon>Rhizopodaceae</taxon>
        <taxon>Rhizopus</taxon>
    </lineage>
</organism>
<dbReference type="EMBL" id="JAANQT010003112">
    <property type="protein sequence ID" value="KAG1301411.1"/>
    <property type="molecule type" value="Genomic_DNA"/>
</dbReference>